<dbReference type="EMBL" id="BAAAZP010000203">
    <property type="protein sequence ID" value="GAA3709494.1"/>
    <property type="molecule type" value="Genomic_DNA"/>
</dbReference>
<feature type="domain" description="Aminoglycoside phosphotransferase" evidence="1">
    <location>
        <begin position="235"/>
        <end position="336"/>
    </location>
</feature>
<accession>A0ABP7DU26</accession>
<dbReference type="Pfam" id="PF01636">
    <property type="entry name" value="APH"/>
    <property type="match status" value="1"/>
</dbReference>
<proteinExistence type="predicted"/>
<comment type="caution">
    <text evidence="2">The sequence shown here is derived from an EMBL/GenBank/DDBJ whole genome shotgun (WGS) entry which is preliminary data.</text>
</comment>
<evidence type="ECO:0000259" key="1">
    <source>
        <dbReference type="Pfam" id="PF01636"/>
    </source>
</evidence>
<dbReference type="Gene3D" id="3.90.1200.10">
    <property type="match status" value="1"/>
</dbReference>
<sequence>MDSGVSNSSPGVVVAKGVIRYSGHALREQITRKRAMRLADVPVRTREVTREWLTAALCGGHPGAAVESYVVEDVSSGTSSRWRATVAYNSVGRDAGLPTALFAKTSRSWTQRLLLGMADVLTGEPGFYTHIRPGLDIEAPHGYHGAVDAASGRSIALMEDIVATKNVTFCTPQTPISRSEMEDLLGGMATWHGRYWNSAALDRHAFLRKMPGTFIGNLAKFAGLKKRSVVGVQRARAVMPEAIVPLHEDLYQALWRSLELAGRGPLTLLHGDSHIGNVYKTESGRLGFGDWQVVMRGNWAYDVSYTIATGLAVADRREWERDLLAFYLDRLAAAGGVAPDFEAAWLAYRQQMLWAYFGWLLSIGRSSIQPKFQPDSISLGMLERASNALLDLDTLGAVGNSTVRRRRTG</sequence>
<evidence type="ECO:0000313" key="2">
    <source>
        <dbReference type="EMBL" id="GAA3709494.1"/>
    </source>
</evidence>
<name>A0ABP7DU26_9ACTN</name>
<reference evidence="3" key="1">
    <citation type="journal article" date="2019" name="Int. J. Syst. Evol. Microbiol.">
        <title>The Global Catalogue of Microorganisms (GCM) 10K type strain sequencing project: providing services to taxonomists for standard genome sequencing and annotation.</title>
        <authorList>
            <consortium name="The Broad Institute Genomics Platform"/>
            <consortium name="The Broad Institute Genome Sequencing Center for Infectious Disease"/>
            <person name="Wu L."/>
            <person name="Ma J."/>
        </authorList>
    </citation>
    <scope>NUCLEOTIDE SEQUENCE [LARGE SCALE GENOMIC DNA]</scope>
    <source>
        <strain evidence="3">JCM 16904</strain>
    </source>
</reference>
<gene>
    <name evidence="2" type="ORF">GCM10022224_088780</name>
</gene>
<protein>
    <submittedName>
        <fullName evidence="2">Phosphotransferase</fullName>
    </submittedName>
</protein>
<dbReference type="InterPro" id="IPR002575">
    <property type="entry name" value="Aminoglycoside_PTrfase"/>
</dbReference>
<keyword evidence="3" id="KW-1185">Reference proteome</keyword>
<dbReference type="SUPFAM" id="SSF56112">
    <property type="entry name" value="Protein kinase-like (PK-like)"/>
    <property type="match status" value="1"/>
</dbReference>
<dbReference type="InterPro" id="IPR011009">
    <property type="entry name" value="Kinase-like_dom_sf"/>
</dbReference>
<dbReference type="Proteomes" id="UP001500902">
    <property type="component" value="Unassembled WGS sequence"/>
</dbReference>
<organism evidence="2 3">
    <name type="scientific">Nonomuraea antimicrobica</name>
    <dbReference type="NCBI Taxonomy" id="561173"/>
    <lineage>
        <taxon>Bacteria</taxon>
        <taxon>Bacillati</taxon>
        <taxon>Actinomycetota</taxon>
        <taxon>Actinomycetes</taxon>
        <taxon>Streptosporangiales</taxon>
        <taxon>Streptosporangiaceae</taxon>
        <taxon>Nonomuraea</taxon>
    </lineage>
</organism>
<evidence type="ECO:0000313" key="3">
    <source>
        <dbReference type="Proteomes" id="UP001500902"/>
    </source>
</evidence>